<evidence type="ECO:0000313" key="9">
    <source>
        <dbReference type="Proteomes" id="UP001432146"/>
    </source>
</evidence>
<evidence type="ECO:0000256" key="5">
    <source>
        <dbReference type="ARBA" id="ARBA00023295"/>
    </source>
</evidence>
<protein>
    <recommendedName>
        <fullName evidence="3">alpha-glucosidase</fullName>
        <ecNumber evidence="3">3.2.1.20</ecNumber>
    </recommendedName>
</protein>
<keyword evidence="6" id="KW-1133">Transmembrane helix</keyword>
<keyword evidence="5" id="KW-0378">Hydrolase</keyword>
<accession>A0AAW0ZPT9</accession>
<feature type="domain" description="Glycosyl hydrolase family 13 catalytic" evidence="7">
    <location>
        <begin position="159"/>
        <end position="516"/>
    </location>
</feature>
<dbReference type="GO" id="GO:0004558">
    <property type="term" value="F:alpha-1,4-glucosidase activity"/>
    <property type="evidence" value="ECO:0007669"/>
    <property type="project" value="UniProtKB-EC"/>
</dbReference>
<dbReference type="InterPro" id="IPR017853">
    <property type="entry name" value="GH"/>
</dbReference>
<comment type="similarity">
    <text evidence="2">Belongs to the glycosyl hydrolase 13 family.</text>
</comment>
<evidence type="ECO:0000256" key="4">
    <source>
        <dbReference type="ARBA" id="ARBA00023180"/>
    </source>
</evidence>
<dbReference type="GO" id="GO:0015180">
    <property type="term" value="F:L-alanine transmembrane transporter activity"/>
    <property type="evidence" value="ECO:0007669"/>
    <property type="project" value="TreeGrafter"/>
</dbReference>
<dbReference type="EC" id="3.2.1.20" evidence="3"/>
<dbReference type="GO" id="GO:0015173">
    <property type="term" value="F:aromatic amino acid transmembrane transporter activity"/>
    <property type="evidence" value="ECO:0007669"/>
    <property type="project" value="TreeGrafter"/>
</dbReference>
<reference evidence="8 9" key="1">
    <citation type="submission" date="2024-05" db="EMBL/GenBank/DDBJ databases">
        <title>The nuclear and mitochondrial genome assemblies of Tetragonisca angustula (Apidae: Meliponini), a tiny yet remarkable pollinator in the Neotropics.</title>
        <authorList>
            <person name="Ferrari R."/>
            <person name="Ricardo P.C."/>
            <person name="Dias F.C."/>
            <person name="Araujo N.S."/>
            <person name="Soares D.O."/>
            <person name="Zhou Q.-S."/>
            <person name="Zhu C.-D."/>
            <person name="Coutinho L."/>
            <person name="Airas M.C."/>
            <person name="Batista T.M."/>
        </authorList>
    </citation>
    <scope>NUCLEOTIDE SEQUENCE [LARGE SCALE GENOMIC DNA]</scope>
    <source>
        <strain evidence="8">ASF017062</strain>
        <tissue evidence="8">Abdomen</tissue>
    </source>
</reference>
<dbReference type="GO" id="GO:1904273">
    <property type="term" value="P:L-alanine import across plasma membrane"/>
    <property type="evidence" value="ECO:0007669"/>
    <property type="project" value="TreeGrafter"/>
</dbReference>
<gene>
    <name evidence="8" type="ORF">QLX08_007335</name>
</gene>
<organism evidence="8 9">
    <name type="scientific">Tetragonisca angustula</name>
    <dbReference type="NCBI Taxonomy" id="166442"/>
    <lineage>
        <taxon>Eukaryota</taxon>
        <taxon>Metazoa</taxon>
        <taxon>Ecdysozoa</taxon>
        <taxon>Arthropoda</taxon>
        <taxon>Hexapoda</taxon>
        <taxon>Insecta</taxon>
        <taxon>Pterygota</taxon>
        <taxon>Neoptera</taxon>
        <taxon>Endopterygota</taxon>
        <taxon>Hymenoptera</taxon>
        <taxon>Apocrita</taxon>
        <taxon>Aculeata</taxon>
        <taxon>Apoidea</taxon>
        <taxon>Anthophila</taxon>
        <taxon>Apidae</taxon>
        <taxon>Tetragonisca</taxon>
    </lineage>
</organism>
<dbReference type="FunFam" id="3.90.400.10:FF:000001">
    <property type="entry name" value="Maltase A3, isoform A"/>
    <property type="match status" value="1"/>
</dbReference>
<dbReference type="Pfam" id="PF16028">
    <property type="entry name" value="SLC3A2_N"/>
    <property type="match status" value="1"/>
</dbReference>
<keyword evidence="6" id="KW-0472">Membrane</keyword>
<dbReference type="InterPro" id="IPR042280">
    <property type="entry name" value="SLC3A2"/>
</dbReference>
<name>A0AAW0ZPT9_9HYME</name>
<evidence type="ECO:0000256" key="2">
    <source>
        <dbReference type="ARBA" id="ARBA00008061"/>
    </source>
</evidence>
<keyword evidence="5" id="KW-0326">Glycosidase</keyword>
<sequence length="614" mass="69467">MESGRLNLDSVEANGNTKETVVVATYKALPDDDFAVQSKDENIAMGKPENETDVDSGVREKMLKEESKISPTKDMTEVKFISENGDTKIDIETVKQALSGMGKEELMKFVNDPFWIRLRWFLFIAFWLLWVAMLGGAIAIVAMAPKCTAPKPKEWWEKSVIVRLDPVETYNHDMKSVEDLLDTLKEQNIDAISLASTIKESPTGGAVDFKNIRPEFGTISDLEALIKAAKDKEQYIILEIDPSHTSTEHPWFKRSIEREEPFSSYYVWTDPKVTSDGRRNPPNNWLSVYGGSAWEWNEQRGQYYLHQFNTTQPELNYNNPAVITEFSDILSHWLKLGISGFRLANTQYLTEDPNLHDEFRSTIPTEADNYDSLIHAYTRDRPENAAVLTKWQERVRNETDNKGLFALQDDIGTDILQVYNEKKRLIDLPQNSQFLATADSSINATTLQRGFSHWLNFTSWPAWDINGKKLSLRERMPADIADSLTLMTLLLRGTPVLLINDTLSAKDAFATLSKARQSLTFLHGETMLRTINGSVFVYTRLKSGNPGYLVAYQSAEEPIVADFSTIPQMSEEVNVVAYSPNYAQDGDTIKTKLPSNKVPISGKSTLVLTFVPKN</sequence>
<keyword evidence="4" id="KW-0325">Glycoprotein</keyword>
<evidence type="ECO:0000256" key="3">
    <source>
        <dbReference type="ARBA" id="ARBA00012741"/>
    </source>
</evidence>
<dbReference type="Gene3D" id="3.90.400.10">
    <property type="entry name" value="Oligo-1,6-glucosidase, Domain 2"/>
    <property type="match status" value="1"/>
</dbReference>
<evidence type="ECO:0000256" key="6">
    <source>
        <dbReference type="SAM" id="Phobius"/>
    </source>
</evidence>
<dbReference type="GO" id="GO:0015190">
    <property type="term" value="F:L-leucine transmembrane transporter activity"/>
    <property type="evidence" value="ECO:0007669"/>
    <property type="project" value="TreeGrafter"/>
</dbReference>
<feature type="transmembrane region" description="Helical" evidence="6">
    <location>
        <begin position="120"/>
        <end position="144"/>
    </location>
</feature>
<dbReference type="AlphaFoldDB" id="A0AAW0ZPT9"/>
<dbReference type="SMART" id="SM00642">
    <property type="entry name" value="Aamy"/>
    <property type="match status" value="1"/>
</dbReference>
<comment type="catalytic activity">
    <reaction evidence="1">
        <text>Hydrolysis of terminal, non-reducing (1-&gt;4)-linked alpha-D-glucose residues with release of alpha-D-glucose.</text>
        <dbReference type="EC" id="3.2.1.20"/>
    </reaction>
</comment>
<dbReference type="GO" id="GO:0005975">
    <property type="term" value="P:carbohydrate metabolic process"/>
    <property type="evidence" value="ECO:0007669"/>
    <property type="project" value="InterPro"/>
</dbReference>
<keyword evidence="6" id="KW-0812">Transmembrane</keyword>
<dbReference type="InterPro" id="IPR006047">
    <property type="entry name" value="GH13_cat_dom"/>
</dbReference>
<evidence type="ECO:0000256" key="1">
    <source>
        <dbReference type="ARBA" id="ARBA00001657"/>
    </source>
</evidence>
<dbReference type="InterPro" id="IPR031984">
    <property type="entry name" value="SLC3A2_N"/>
</dbReference>
<dbReference type="SUPFAM" id="SSF51445">
    <property type="entry name" value="(Trans)glycosidases"/>
    <property type="match status" value="1"/>
</dbReference>
<dbReference type="GO" id="GO:0016323">
    <property type="term" value="C:basolateral plasma membrane"/>
    <property type="evidence" value="ECO:0007669"/>
    <property type="project" value="TreeGrafter"/>
</dbReference>
<dbReference type="PANTHER" id="PTHR46673:SF1">
    <property type="entry name" value="4F2 CELL-SURFACE ANTIGEN HEAVY CHAIN"/>
    <property type="match status" value="1"/>
</dbReference>
<keyword evidence="9" id="KW-1185">Reference proteome</keyword>
<dbReference type="PANTHER" id="PTHR46673">
    <property type="entry name" value="4F2 CELL-SURFACE ANTIGEN HEAVY CHAIN"/>
    <property type="match status" value="1"/>
</dbReference>
<proteinExistence type="inferred from homology"/>
<dbReference type="Proteomes" id="UP001432146">
    <property type="component" value="Unassembled WGS sequence"/>
</dbReference>
<dbReference type="GO" id="GO:0016324">
    <property type="term" value="C:apical plasma membrane"/>
    <property type="evidence" value="ECO:0007669"/>
    <property type="project" value="TreeGrafter"/>
</dbReference>
<comment type="caution">
    <text evidence="8">The sequence shown here is derived from an EMBL/GenBank/DDBJ whole genome shotgun (WGS) entry which is preliminary data.</text>
</comment>
<dbReference type="Pfam" id="PF00128">
    <property type="entry name" value="Alpha-amylase"/>
    <property type="match status" value="1"/>
</dbReference>
<dbReference type="GO" id="GO:1903801">
    <property type="term" value="P:L-leucine import across plasma membrane"/>
    <property type="evidence" value="ECO:0007669"/>
    <property type="project" value="TreeGrafter"/>
</dbReference>
<dbReference type="GO" id="GO:0015823">
    <property type="term" value="P:phenylalanine transport"/>
    <property type="evidence" value="ECO:0007669"/>
    <property type="project" value="TreeGrafter"/>
</dbReference>
<evidence type="ECO:0000259" key="7">
    <source>
        <dbReference type="SMART" id="SM00642"/>
    </source>
</evidence>
<evidence type="ECO:0000313" key="8">
    <source>
        <dbReference type="EMBL" id="KAK9299700.1"/>
    </source>
</evidence>
<dbReference type="EMBL" id="JAWNGG020000144">
    <property type="protein sequence ID" value="KAK9299700.1"/>
    <property type="molecule type" value="Genomic_DNA"/>
</dbReference>
<dbReference type="InterPro" id="IPR045857">
    <property type="entry name" value="O16G_dom_2"/>
</dbReference>
<dbReference type="Gene3D" id="3.20.20.80">
    <property type="entry name" value="Glycosidases"/>
    <property type="match status" value="1"/>
</dbReference>